<dbReference type="AlphaFoldDB" id="X1VW12"/>
<dbReference type="EMBL" id="BARW01026074">
    <property type="protein sequence ID" value="GAJ15095.1"/>
    <property type="molecule type" value="Genomic_DNA"/>
</dbReference>
<evidence type="ECO:0000313" key="1">
    <source>
        <dbReference type="EMBL" id="GAJ15095.1"/>
    </source>
</evidence>
<organism evidence="1">
    <name type="scientific">marine sediment metagenome</name>
    <dbReference type="NCBI Taxonomy" id="412755"/>
    <lineage>
        <taxon>unclassified sequences</taxon>
        <taxon>metagenomes</taxon>
        <taxon>ecological metagenomes</taxon>
    </lineage>
</organism>
<accession>X1VW12</accession>
<sequence>MLEKLYKANHWDWPLVKEDRPLAPAEITTPAFTREEVEQLIRNRELYSKGECFYLAVATIYAPRRIELARIKKRNSPSGVRSMSRFRVAPG</sequence>
<protein>
    <submittedName>
        <fullName evidence="1">Uncharacterized protein</fullName>
    </submittedName>
</protein>
<gene>
    <name evidence="1" type="ORF">S12H4_42582</name>
</gene>
<comment type="caution">
    <text evidence="1">The sequence shown here is derived from an EMBL/GenBank/DDBJ whole genome shotgun (WGS) entry which is preliminary data.</text>
</comment>
<feature type="non-terminal residue" evidence="1">
    <location>
        <position position="91"/>
    </location>
</feature>
<proteinExistence type="predicted"/>
<name>X1VW12_9ZZZZ</name>
<reference evidence="1" key="1">
    <citation type="journal article" date="2014" name="Front. Microbiol.">
        <title>High frequency of phylogenetically diverse reductive dehalogenase-homologous genes in deep subseafloor sedimentary metagenomes.</title>
        <authorList>
            <person name="Kawai M."/>
            <person name="Futagami T."/>
            <person name="Toyoda A."/>
            <person name="Takaki Y."/>
            <person name="Nishi S."/>
            <person name="Hori S."/>
            <person name="Arai W."/>
            <person name="Tsubouchi T."/>
            <person name="Morono Y."/>
            <person name="Uchiyama I."/>
            <person name="Ito T."/>
            <person name="Fujiyama A."/>
            <person name="Inagaki F."/>
            <person name="Takami H."/>
        </authorList>
    </citation>
    <scope>NUCLEOTIDE SEQUENCE</scope>
    <source>
        <strain evidence="1">Expedition CK06-06</strain>
    </source>
</reference>